<dbReference type="STRING" id="1041930.Mtc_2029"/>
<dbReference type="KEGG" id="mez:Mtc_2029"/>
<organism evidence="1 2">
    <name type="scientific">Methanocella conradii (strain DSM 24694 / JCM 17849 / CGMCC 1.5162 / HZ254)</name>
    <dbReference type="NCBI Taxonomy" id="1041930"/>
    <lineage>
        <taxon>Archaea</taxon>
        <taxon>Methanobacteriati</taxon>
        <taxon>Methanobacteriota</taxon>
        <taxon>Stenosarchaea group</taxon>
        <taxon>Methanomicrobia</taxon>
        <taxon>Methanocellales</taxon>
        <taxon>Methanocellaceae</taxon>
        <taxon>Methanocella</taxon>
    </lineage>
</organism>
<accession>H8I7A3</accession>
<reference evidence="1 2" key="1">
    <citation type="journal article" date="2012" name="J. Bacteriol.">
        <title>Complete genome sequence of a thermophilic methanogen, Methanocella conradii HZ254, isolated from Chinese rice field soil.</title>
        <authorList>
            <person name="Lu Z."/>
            <person name="Lu Y."/>
        </authorList>
    </citation>
    <scope>NUCLEOTIDE SEQUENCE [LARGE SCALE GENOMIC DNA]</scope>
    <source>
        <strain evidence="2">DSM 24694 / JCM 17849 / CGMCC 1.5162 / HZ254</strain>
    </source>
</reference>
<dbReference type="RefSeq" id="WP_014406600.1">
    <property type="nucleotide sequence ID" value="NC_017034.1"/>
</dbReference>
<gene>
    <name evidence="1" type="ordered locus">Mtc_2029</name>
</gene>
<sequence>MKKVIRDFECAMCGRCCASQDLVQLTAYELYGLARHLEIEPAEFFSRYCVTASTTQNPTLHLYIKTEDGRCPFLKDNKCSVHEARPYACMAYPMRVYWSLTEDMKAFVRSKYPALEKTCSLFRLNDGDVLLGDYELLSRQTLAWWVDDAYFSLAGEMADLSIPYRVADFYIHDKEMMEAAKRYVVNPYHPPSAFGAELAYARISLMLQAAIWNATASFVPVKVQEAKEDERLGKFILLTADADSAKALGLLAKSGRLDLARTLAMASNAYGGRHVIASMHGSSSDHIAIGFIFHESGTIIRELTDDGKKPLYIFFKPETGDEVKLVGFPLNVKI</sequence>
<dbReference type="GeneID" id="11972184"/>
<dbReference type="PANTHER" id="PTHR35866">
    <property type="entry name" value="PUTATIVE-RELATED"/>
    <property type="match status" value="1"/>
</dbReference>
<dbReference type="InterPro" id="IPR005358">
    <property type="entry name" value="Puta_zinc/iron-chelating_dom"/>
</dbReference>
<dbReference type="eggNOG" id="arCOG02579">
    <property type="taxonomic scope" value="Archaea"/>
</dbReference>
<evidence type="ECO:0000313" key="2">
    <source>
        <dbReference type="Proteomes" id="UP000005233"/>
    </source>
</evidence>
<dbReference type="PANTHER" id="PTHR35866:SF1">
    <property type="entry name" value="YKGJ FAMILY CYSTEINE CLUSTER PROTEIN"/>
    <property type="match status" value="1"/>
</dbReference>
<dbReference type="HOGENOM" id="CLU_830571_0_0_2"/>
<dbReference type="Proteomes" id="UP000005233">
    <property type="component" value="Chromosome"/>
</dbReference>
<protein>
    <submittedName>
        <fullName evidence="1">Fe-S-cluster oxidoreductase</fullName>
    </submittedName>
</protein>
<proteinExistence type="predicted"/>
<name>H8I7A3_METCZ</name>
<keyword evidence="2" id="KW-1185">Reference proteome</keyword>
<dbReference type="AlphaFoldDB" id="H8I7A3"/>
<dbReference type="Pfam" id="PF03692">
    <property type="entry name" value="CxxCxxCC"/>
    <property type="match status" value="1"/>
</dbReference>
<dbReference type="EMBL" id="CP003243">
    <property type="protein sequence ID" value="AFD00769.1"/>
    <property type="molecule type" value="Genomic_DNA"/>
</dbReference>
<evidence type="ECO:0000313" key="1">
    <source>
        <dbReference type="EMBL" id="AFD00769.1"/>
    </source>
</evidence>